<organism evidence="5 6">
    <name type="scientific">Mycetocola zhadangensis</name>
    <dbReference type="NCBI Taxonomy" id="1164595"/>
    <lineage>
        <taxon>Bacteria</taxon>
        <taxon>Bacillati</taxon>
        <taxon>Actinomycetota</taxon>
        <taxon>Actinomycetes</taxon>
        <taxon>Micrococcales</taxon>
        <taxon>Microbacteriaceae</taxon>
        <taxon>Mycetocola</taxon>
    </lineage>
</organism>
<evidence type="ECO:0000256" key="1">
    <source>
        <dbReference type="ARBA" id="ARBA00005104"/>
    </source>
</evidence>
<dbReference type="InterPro" id="IPR002734">
    <property type="entry name" value="RibDG_C"/>
</dbReference>
<gene>
    <name evidence="5" type="ORF">D9V28_01290</name>
</gene>
<dbReference type="Pfam" id="PF01872">
    <property type="entry name" value="RibD_C"/>
    <property type="match status" value="1"/>
</dbReference>
<dbReference type="InterPro" id="IPR024072">
    <property type="entry name" value="DHFR-like_dom_sf"/>
</dbReference>
<proteinExistence type="predicted"/>
<dbReference type="RefSeq" id="WP_121657915.1">
    <property type="nucleotide sequence ID" value="NZ_BMEK01000001.1"/>
</dbReference>
<dbReference type="Proteomes" id="UP000282460">
    <property type="component" value="Unassembled WGS sequence"/>
</dbReference>
<feature type="domain" description="Bacterial bifunctional deaminase-reductase C-terminal" evidence="4">
    <location>
        <begin position="33"/>
        <end position="232"/>
    </location>
</feature>
<keyword evidence="3" id="KW-0560">Oxidoreductase</keyword>
<evidence type="ECO:0000256" key="3">
    <source>
        <dbReference type="ARBA" id="ARBA00023002"/>
    </source>
</evidence>
<dbReference type="AlphaFoldDB" id="A0A3L7JAL5"/>
<name>A0A3L7JAL5_9MICO</name>
<evidence type="ECO:0000259" key="4">
    <source>
        <dbReference type="Pfam" id="PF01872"/>
    </source>
</evidence>
<accession>A0A3L7JAL5</accession>
<dbReference type="SUPFAM" id="SSF53597">
    <property type="entry name" value="Dihydrofolate reductase-like"/>
    <property type="match status" value="1"/>
</dbReference>
<sequence>MTEPRIALLQPSADALTDEDILGLYAVPDRSSPWLRVNFVSSIDGAATSEGLSGGLGSAADRRVFDLLRRHCDVVIVGAGTVRAEGYGPMRLDDDAAEWRRSEGLAPHPVFAIVSASLDLDPGSAIFAEAPARPLVITVDDAPADRLKEIARVADVLVAGQSEVDTGLMRRLLAQRGLLQMHSEGGPRLLADLIRNDAVDELCLTVASVLEGPGAPRIVAGQPIDVHRAFEVAHALTAEDTLLLRYLRKDAAIS</sequence>
<dbReference type="NCBIfam" id="NF010663">
    <property type="entry name" value="PRK14059.1-1"/>
    <property type="match status" value="1"/>
</dbReference>
<dbReference type="GO" id="GO:0009231">
    <property type="term" value="P:riboflavin biosynthetic process"/>
    <property type="evidence" value="ECO:0007669"/>
    <property type="project" value="InterPro"/>
</dbReference>
<dbReference type="PANTHER" id="PTHR38011">
    <property type="entry name" value="DIHYDROFOLATE REDUCTASE FAMILY PROTEIN (AFU_ORTHOLOGUE AFUA_8G06820)"/>
    <property type="match status" value="1"/>
</dbReference>
<dbReference type="GO" id="GO:0008703">
    <property type="term" value="F:5-amino-6-(5-phosphoribosylamino)uracil reductase activity"/>
    <property type="evidence" value="ECO:0007669"/>
    <property type="project" value="InterPro"/>
</dbReference>
<comment type="pathway">
    <text evidence="1">Cofactor biosynthesis; riboflavin biosynthesis.</text>
</comment>
<dbReference type="InterPro" id="IPR050765">
    <property type="entry name" value="Riboflavin_Biosynth_HTPR"/>
</dbReference>
<evidence type="ECO:0000313" key="5">
    <source>
        <dbReference type="EMBL" id="RLQ85552.1"/>
    </source>
</evidence>
<evidence type="ECO:0000313" key="6">
    <source>
        <dbReference type="Proteomes" id="UP000282460"/>
    </source>
</evidence>
<keyword evidence="6" id="KW-1185">Reference proteome</keyword>
<reference evidence="5 6" key="1">
    <citation type="submission" date="2018-10" db="EMBL/GenBank/DDBJ databases">
        <authorList>
            <person name="Li J."/>
        </authorList>
    </citation>
    <scope>NUCLEOTIDE SEQUENCE [LARGE SCALE GENOMIC DNA]</scope>
    <source>
        <strain evidence="5 6">ZD1-4</strain>
    </source>
</reference>
<dbReference type="PANTHER" id="PTHR38011:SF7">
    <property type="entry name" value="2,5-DIAMINO-6-RIBOSYLAMINO-4(3H)-PYRIMIDINONE 5'-PHOSPHATE REDUCTASE"/>
    <property type="match status" value="1"/>
</dbReference>
<evidence type="ECO:0000256" key="2">
    <source>
        <dbReference type="ARBA" id="ARBA00022857"/>
    </source>
</evidence>
<comment type="caution">
    <text evidence="5">The sequence shown here is derived from an EMBL/GenBank/DDBJ whole genome shotgun (WGS) entry which is preliminary data.</text>
</comment>
<dbReference type="EMBL" id="RCWJ01000001">
    <property type="protein sequence ID" value="RLQ85552.1"/>
    <property type="molecule type" value="Genomic_DNA"/>
</dbReference>
<dbReference type="Gene3D" id="3.40.430.10">
    <property type="entry name" value="Dihydrofolate Reductase, subunit A"/>
    <property type="match status" value="1"/>
</dbReference>
<dbReference type="OrthoDB" id="5243299at2"/>
<protein>
    <submittedName>
        <fullName evidence="5">Pyrimidine reductase family protein</fullName>
    </submittedName>
</protein>
<keyword evidence="2" id="KW-0521">NADP</keyword>